<gene>
    <name evidence="2" type="ORF">PMAYCL1PPCAC_07110</name>
</gene>
<evidence type="ECO:0000313" key="2">
    <source>
        <dbReference type="EMBL" id="GMR36915.1"/>
    </source>
</evidence>
<dbReference type="EMBL" id="BTRK01000002">
    <property type="protein sequence ID" value="GMR36915.1"/>
    <property type="molecule type" value="Genomic_DNA"/>
</dbReference>
<feature type="non-terminal residue" evidence="2">
    <location>
        <position position="1"/>
    </location>
</feature>
<feature type="non-terminal residue" evidence="2">
    <location>
        <position position="102"/>
    </location>
</feature>
<proteinExistence type="predicted"/>
<keyword evidence="3" id="KW-1185">Reference proteome</keyword>
<dbReference type="Proteomes" id="UP001328107">
    <property type="component" value="Unassembled WGS sequence"/>
</dbReference>
<protein>
    <submittedName>
        <fullName evidence="2">Uncharacterized protein</fullName>
    </submittedName>
</protein>
<feature type="region of interest" description="Disordered" evidence="1">
    <location>
        <begin position="1"/>
        <end position="21"/>
    </location>
</feature>
<dbReference type="AlphaFoldDB" id="A0AAN4ZH71"/>
<accession>A0AAN4ZH71</accession>
<evidence type="ECO:0000256" key="1">
    <source>
        <dbReference type="SAM" id="MobiDB-lite"/>
    </source>
</evidence>
<feature type="compositionally biased region" description="Polar residues" evidence="1">
    <location>
        <begin position="1"/>
        <end position="11"/>
    </location>
</feature>
<name>A0AAN4ZH71_9BILA</name>
<comment type="caution">
    <text evidence="2">The sequence shown here is derived from an EMBL/GenBank/DDBJ whole genome shotgun (WGS) entry which is preliminary data.</text>
</comment>
<sequence>HAVVLSQANDASSREIHSSQSPSVSEICAECSEQVPRWPMNHMVFFVACCDSFLHYDCAIKRFKQTLMHCGNCGSICRYLESVERQGHCLLDYSEGMKKKGI</sequence>
<evidence type="ECO:0000313" key="3">
    <source>
        <dbReference type="Proteomes" id="UP001328107"/>
    </source>
</evidence>
<reference evidence="3" key="1">
    <citation type="submission" date="2022-10" db="EMBL/GenBank/DDBJ databases">
        <title>Genome assembly of Pristionchus species.</title>
        <authorList>
            <person name="Yoshida K."/>
            <person name="Sommer R.J."/>
        </authorList>
    </citation>
    <scope>NUCLEOTIDE SEQUENCE [LARGE SCALE GENOMIC DNA]</scope>
    <source>
        <strain evidence="3">RS5460</strain>
    </source>
</reference>
<organism evidence="2 3">
    <name type="scientific">Pristionchus mayeri</name>
    <dbReference type="NCBI Taxonomy" id="1317129"/>
    <lineage>
        <taxon>Eukaryota</taxon>
        <taxon>Metazoa</taxon>
        <taxon>Ecdysozoa</taxon>
        <taxon>Nematoda</taxon>
        <taxon>Chromadorea</taxon>
        <taxon>Rhabditida</taxon>
        <taxon>Rhabditina</taxon>
        <taxon>Diplogasteromorpha</taxon>
        <taxon>Diplogasteroidea</taxon>
        <taxon>Neodiplogasteridae</taxon>
        <taxon>Pristionchus</taxon>
    </lineage>
</organism>